<dbReference type="PATRIC" id="fig|1619025.3.peg.239"/>
<evidence type="ECO:0000256" key="7">
    <source>
        <dbReference type="SAM" id="Phobius"/>
    </source>
</evidence>
<comment type="similarity">
    <text evidence="2">Belongs to the peptidase A24 family.</text>
</comment>
<evidence type="ECO:0000256" key="6">
    <source>
        <dbReference type="ARBA" id="ARBA00023136"/>
    </source>
</evidence>
<comment type="subcellular location">
    <subcellularLocation>
        <location evidence="1">Cell membrane</location>
        <topology evidence="1">Multi-pass membrane protein</topology>
    </subcellularLocation>
</comment>
<reference evidence="10 11" key="1">
    <citation type="journal article" date="2015" name="Nature">
        <title>rRNA introns, odd ribosomes, and small enigmatic genomes across a large radiation of phyla.</title>
        <authorList>
            <person name="Brown C.T."/>
            <person name="Hug L.A."/>
            <person name="Thomas B.C."/>
            <person name="Sharon I."/>
            <person name="Castelle C.J."/>
            <person name="Singh A."/>
            <person name="Wilkins M.J."/>
            <person name="Williams K.H."/>
            <person name="Banfield J.F."/>
        </authorList>
    </citation>
    <scope>NUCLEOTIDE SEQUENCE [LARGE SCALE GENOMIC DNA]</scope>
</reference>
<comment type="caution">
    <text evidence="10">The sequence shown here is derived from an EMBL/GenBank/DDBJ whole genome shotgun (WGS) entry which is preliminary data.</text>
</comment>
<feature type="transmembrane region" description="Helical" evidence="7">
    <location>
        <begin position="6"/>
        <end position="26"/>
    </location>
</feature>
<keyword evidence="4 7" id="KW-0812">Transmembrane</keyword>
<evidence type="ECO:0000256" key="4">
    <source>
        <dbReference type="ARBA" id="ARBA00022692"/>
    </source>
</evidence>
<name>A0A0G1KFH8_9BACT</name>
<keyword evidence="5 7" id="KW-1133">Transmembrane helix</keyword>
<dbReference type="EMBL" id="LCJR01000005">
    <property type="protein sequence ID" value="KKT82506.1"/>
    <property type="molecule type" value="Genomic_DNA"/>
</dbReference>
<evidence type="ECO:0000256" key="3">
    <source>
        <dbReference type="ARBA" id="ARBA00022475"/>
    </source>
</evidence>
<evidence type="ECO:0000313" key="10">
    <source>
        <dbReference type="EMBL" id="KKT82506.1"/>
    </source>
</evidence>
<dbReference type="InterPro" id="IPR050882">
    <property type="entry name" value="Prepilin_peptidase/N-MTase"/>
</dbReference>
<dbReference type="GO" id="GO:0004190">
    <property type="term" value="F:aspartic-type endopeptidase activity"/>
    <property type="evidence" value="ECO:0007669"/>
    <property type="project" value="InterPro"/>
</dbReference>
<dbReference type="PANTHER" id="PTHR30487">
    <property type="entry name" value="TYPE 4 PREPILIN-LIKE PROTEINS LEADER PEPTIDE-PROCESSING ENZYME"/>
    <property type="match status" value="1"/>
</dbReference>
<proteinExistence type="inferred from homology"/>
<dbReference type="InterPro" id="IPR010627">
    <property type="entry name" value="Prepilin_pept_A24_N"/>
</dbReference>
<dbReference type="GO" id="GO:0006465">
    <property type="term" value="P:signal peptide processing"/>
    <property type="evidence" value="ECO:0007669"/>
    <property type="project" value="TreeGrafter"/>
</dbReference>
<feature type="transmembrane region" description="Helical" evidence="7">
    <location>
        <begin position="181"/>
        <end position="211"/>
    </location>
</feature>
<dbReference type="InterPro" id="IPR000045">
    <property type="entry name" value="Prepilin_IV_endopep_pep"/>
</dbReference>
<evidence type="ECO:0000313" key="11">
    <source>
        <dbReference type="Proteomes" id="UP000034032"/>
    </source>
</evidence>
<organism evidence="10 11">
    <name type="scientific">Candidatus Yanofskybacteria bacterium GW2011_GWA2_44_9</name>
    <dbReference type="NCBI Taxonomy" id="1619025"/>
    <lineage>
        <taxon>Bacteria</taxon>
        <taxon>Candidatus Yanofskyibacteriota</taxon>
    </lineage>
</organism>
<feature type="transmembrane region" description="Helical" evidence="7">
    <location>
        <begin position="98"/>
        <end position="121"/>
    </location>
</feature>
<evidence type="ECO:0000259" key="8">
    <source>
        <dbReference type="Pfam" id="PF01478"/>
    </source>
</evidence>
<sequence>MAIFYVFTFVLGLVIGSFINVVLFRLDREGGIFLGRSKCTKCLARLKWYDLFPLFSYLQIKGRCRYCKKKLSAIYPIVELTTACVITLYFLMNGLGLGALSLYSLFILLLLVMLVFFDILYLIIPDKVTLLMVASSFLFLSFAGRSHFYNGLISAFIFGTFFAMIYIISKGEWMGLGDAKLSFAIGLILGYPFGLFAIIISVWVAALFGTLLMALKKADLKTALPFGSFLSAVTILFVIFQNEIQKIQFINLFF</sequence>
<dbReference type="GO" id="GO:0005886">
    <property type="term" value="C:plasma membrane"/>
    <property type="evidence" value="ECO:0007669"/>
    <property type="project" value="UniProtKB-SubCell"/>
</dbReference>
<keyword evidence="6 7" id="KW-0472">Membrane</keyword>
<evidence type="ECO:0000256" key="2">
    <source>
        <dbReference type="ARBA" id="ARBA00005801"/>
    </source>
</evidence>
<dbReference type="PANTHER" id="PTHR30487:SF0">
    <property type="entry name" value="PREPILIN LEADER PEPTIDASE_N-METHYLTRANSFERASE-RELATED"/>
    <property type="match status" value="1"/>
</dbReference>
<evidence type="ECO:0000256" key="5">
    <source>
        <dbReference type="ARBA" id="ARBA00022989"/>
    </source>
</evidence>
<feature type="transmembrane region" description="Helical" evidence="7">
    <location>
        <begin position="151"/>
        <end position="169"/>
    </location>
</feature>
<keyword evidence="3" id="KW-1003">Cell membrane</keyword>
<feature type="transmembrane region" description="Helical" evidence="7">
    <location>
        <begin position="223"/>
        <end position="240"/>
    </location>
</feature>
<dbReference type="Pfam" id="PF06750">
    <property type="entry name" value="A24_N_bact"/>
    <property type="match status" value="1"/>
</dbReference>
<dbReference type="Pfam" id="PF01478">
    <property type="entry name" value="Peptidase_A24"/>
    <property type="match status" value="1"/>
</dbReference>
<feature type="transmembrane region" description="Helical" evidence="7">
    <location>
        <begin position="73"/>
        <end position="92"/>
    </location>
</feature>
<accession>A0A0G1KFH8</accession>
<evidence type="ECO:0000256" key="1">
    <source>
        <dbReference type="ARBA" id="ARBA00004651"/>
    </source>
</evidence>
<gene>
    <name evidence="10" type="ORF">UW79_C0005G0031</name>
</gene>
<evidence type="ECO:0000259" key="9">
    <source>
        <dbReference type="Pfam" id="PF06750"/>
    </source>
</evidence>
<protein>
    <submittedName>
        <fullName evidence="10">Type 4 prepilin-like protein leader peptide-processing enzyme</fullName>
    </submittedName>
</protein>
<dbReference type="Gene3D" id="1.20.120.1220">
    <property type="match status" value="1"/>
</dbReference>
<feature type="domain" description="Prepilin peptidase A24 N-terminal" evidence="9">
    <location>
        <begin position="10"/>
        <end position="91"/>
    </location>
</feature>
<dbReference type="Proteomes" id="UP000034032">
    <property type="component" value="Unassembled WGS sequence"/>
</dbReference>
<dbReference type="AlphaFoldDB" id="A0A0G1KFH8"/>
<feature type="domain" description="Prepilin type IV endopeptidase peptidase" evidence="8">
    <location>
        <begin position="105"/>
        <end position="209"/>
    </location>
</feature>